<name>A0A7I8HYE5_AERCA</name>
<keyword evidence="3 5" id="KW-0533">Nickel</keyword>
<protein>
    <recommendedName>
        <fullName evidence="5">Urease accessory protein UreE</fullName>
    </recommendedName>
</protein>
<dbReference type="SMART" id="SM00988">
    <property type="entry name" value="UreE_N"/>
    <property type="match status" value="1"/>
</dbReference>
<dbReference type="AlphaFoldDB" id="A0A7I8HYE5"/>
<dbReference type="InterPro" id="IPR012406">
    <property type="entry name" value="UreE"/>
</dbReference>
<proteinExistence type="inferred from homology"/>
<evidence type="ECO:0000313" key="8">
    <source>
        <dbReference type="EMBL" id="MDH1507522.1"/>
    </source>
</evidence>
<dbReference type="CDD" id="cd00571">
    <property type="entry name" value="UreE"/>
    <property type="match status" value="1"/>
</dbReference>
<reference evidence="9" key="1">
    <citation type="submission" date="2020-12" db="EMBL/GenBank/DDBJ databases">
        <title>GES Beta-lactamases isolated from hospital effluents in Brazil.</title>
        <authorList>
            <person name="Conte D."/>
            <person name="Mesa D."/>
            <person name="Palmeiro J.K."/>
            <person name="Dalla-Costa L.M."/>
        </authorList>
    </citation>
    <scope>NUCLEOTIDE SEQUENCE [LARGE SCALE GENOMIC DNA]</scope>
    <source>
        <strain evidence="9">Aero21</strain>
    </source>
</reference>
<evidence type="ECO:0000256" key="2">
    <source>
        <dbReference type="ARBA" id="ARBA00022490"/>
    </source>
</evidence>
<sequence>MIRLTQRLTTEEAAGKALLTTLTLPIDLRIKSRLKVTLDNGDAAGLFLTRGQLLRGGECLTDDAGAVVVMVKAAEEQVSTVRCNDPLLLSRICYHLGNRHVPLQIEAGFARYQHDYVLDEMVVGLGGSVAVELAPFEPEAGAYQSQAGAGHHHHHNDHEHGHNHDHLHAHSHAASAATVVPMHGFLKTS</sequence>
<dbReference type="EMBL" id="JAOCIZ010000129">
    <property type="protein sequence ID" value="MDH1507522.1"/>
    <property type="molecule type" value="Genomic_DNA"/>
</dbReference>
<dbReference type="Gene3D" id="3.30.70.790">
    <property type="entry name" value="UreE, C-terminal domain"/>
    <property type="match status" value="1"/>
</dbReference>
<evidence type="ECO:0000256" key="6">
    <source>
        <dbReference type="SAM" id="MobiDB-lite"/>
    </source>
</evidence>
<comment type="similarity">
    <text evidence="5">Belongs to the UreE family.</text>
</comment>
<keyword evidence="4 5" id="KW-0143">Chaperone</keyword>
<dbReference type="RefSeq" id="WP_081000933.1">
    <property type="nucleotide sequence ID" value="NZ_AP024136.1"/>
</dbReference>
<dbReference type="GO" id="GO:0006457">
    <property type="term" value="P:protein folding"/>
    <property type="evidence" value="ECO:0007669"/>
    <property type="project" value="InterPro"/>
</dbReference>
<dbReference type="SUPFAM" id="SSF69737">
    <property type="entry name" value="Urease metallochaperone UreE, C-terminal domain"/>
    <property type="match status" value="1"/>
</dbReference>
<dbReference type="GO" id="GO:0065003">
    <property type="term" value="P:protein-containing complex assembly"/>
    <property type="evidence" value="ECO:0007669"/>
    <property type="project" value="InterPro"/>
</dbReference>
<feature type="domain" description="UreE urease accessory N-terminal" evidence="7">
    <location>
        <begin position="1"/>
        <end position="68"/>
    </location>
</feature>
<keyword evidence="2 5" id="KW-0963">Cytoplasm</keyword>
<gene>
    <name evidence="5 8" type="primary">ureE</name>
    <name evidence="9" type="ORF">JC965_17125</name>
    <name evidence="8" type="ORF">N5I20_20985</name>
</gene>
<feature type="compositionally biased region" description="Basic and acidic residues" evidence="6">
    <location>
        <begin position="156"/>
        <end position="168"/>
    </location>
</feature>
<evidence type="ECO:0000256" key="1">
    <source>
        <dbReference type="ARBA" id="ARBA00004496"/>
    </source>
</evidence>
<dbReference type="InterPro" id="IPR004029">
    <property type="entry name" value="UreE_N"/>
</dbReference>
<dbReference type="Gene3D" id="2.60.260.20">
    <property type="entry name" value="Urease metallochaperone UreE, N-terminal domain"/>
    <property type="match status" value="1"/>
</dbReference>
<dbReference type="NCBIfam" id="NF009751">
    <property type="entry name" value="PRK13261.1-1"/>
    <property type="match status" value="1"/>
</dbReference>
<dbReference type="Pfam" id="PF05194">
    <property type="entry name" value="UreE_C"/>
    <property type="match status" value="1"/>
</dbReference>
<feature type="region of interest" description="Disordered" evidence="6">
    <location>
        <begin position="142"/>
        <end position="173"/>
    </location>
</feature>
<dbReference type="Proteomes" id="UP001161704">
    <property type="component" value="Unassembled WGS sequence"/>
</dbReference>
<dbReference type="GO" id="GO:0051082">
    <property type="term" value="F:unfolded protein binding"/>
    <property type="evidence" value="ECO:0007669"/>
    <property type="project" value="UniProtKB-UniRule"/>
</dbReference>
<dbReference type="GO" id="GO:0019627">
    <property type="term" value="P:urea metabolic process"/>
    <property type="evidence" value="ECO:0007669"/>
    <property type="project" value="InterPro"/>
</dbReference>
<accession>A0A7I8HYE5</accession>
<dbReference type="GO" id="GO:0016151">
    <property type="term" value="F:nickel cation binding"/>
    <property type="evidence" value="ECO:0007669"/>
    <property type="project" value="UniProtKB-UniRule"/>
</dbReference>
<dbReference type="HAMAP" id="MF_00822">
    <property type="entry name" value="UreE"/>
    <property type="match status" value="1"/>
</dbReference>
<dbReference type="SUPFAM" id="SSF69287">
    <property type="entry name" value="Urease metallochaperone UreE, N-terminal domain"/>
    <property type="match status" value="1"/>
</dbReference>
<evidence type="ECO:0000313" key="10">
    <source>
        <dbReference type="Proteomes" id="UP001161704"/>
    </source>
</evidence>
<comment type="subcellular location">
    <subcellularLocation>
        <location evidence="1 5">Cytoplasm</location>
    </subcellularLocation>
</comment>
<dbReference type="InterPro" id="IPR036118">
    <property type="entry name" value="UreE_N_sf"/>
</dbReference>
<evidence type="ECO:0000259" key="7">
    <source>
        <dbReference type="SMART" id="SM00988"/>
    </source>
</evidence>
<evidence type="ECO:0000256" key="3">
    <source>
        <dbReference type="ARBA" id="ARBA00022596"/>
    </source>
</evidence>
<dbReference type="GO" id="GO:0005737">
    <property type="term" value="C:cytoplasm"/>
    <property type="evidence" value="ECO:0007669"/>
    <property type="project" value="UniProtKB-SubCell"/>
</dbReference>
<dbReference type="EMBL" id="CP065937">
    <property type="protein sequence ID" value="QQA59942.1"/>
    <property type="molecule type" value="Genomic_DNA"/>
</dbReference>
<evidence type="ECO:0000256" key="4">
    <source>
        <dbReference type="ARBA" id="ARBA00023186"/>
    </source>
</evidence>
<dbReference type="Pfam" id="PF02814">
    <property type="entry name" value="UreE_N"/>
    <property type="match status" value="1"/>
</dbReference>
<evidence type="ECO:0000313" key="9">
    <source>
        <dbReference type="EMBL" id="QQA59942.1"/>
    </source>
</evidence>
<dbReference type="InterPro" id="IPR007864">
    <property type="entry name" value="UreE_C_dom"/>
</dbReference>
<reference evidence="8" key="2">
    <citation type="submission" date="2022-09" db="EMBL/GenBank/DDBJ databases">
        <title>Intensive care unit water sources are persistently colonized with multi-drug resistant bacteria and are the site of extensive horizontal gene transfer of antibiotic resistance genes.</title>
        <authorList>
            <person name="Diorio-Toth L."/>
        </authorList>
    </citation>
    <scope>NUCLEOTIDE SEQUENCE</scope>
    <source>
        <strain evidence="8">GD03710</strain>
    </source>
</reference>
<evidence type="ECO:0000256" key="5">
    <source>
        <dbReference type="HAMAP-Rule" id="MF_00822"/>
    </source>
</evidence>
<comment type="function">
    <text evidence="5">Involved in urease metallocenter assembly. Binds nickel. Probably functions as a nickel donor during metallocenter assembly.</text>
</comment>
<organism evidence="8 10">
    <name type="scientific">Aeromonas caviae</name>
    <name type="common">Aeromonas punctata</name>
    <dbReference type="NCBI Taxonomy" id="648"/>
    <lineage>
        <taxon>Bacteria</taxon>
        <taxon>Pseudomonadati</taxon>
        <taxon>Pseudomonadota</taxon>
        <taxon>Gammaproteobacteria</taxon>
        <taxon>Aeromonadales</taxon>
        <taxon>Aeromonadaceae</taxon>
        <taxon>Aeromonas</taxon>
    </lineage>
</organism>